<evidence type="ECO:0000256" key="2">
    <source>
        <dbReference type="ARBA" id="ARBA00010876"/>
    </source>
</evidence>
<evidence type="ECO:0000313" key="6">
    <source>
        <dbReference type="EMBL" id="AZK48969.1"/>
    </source>
</evidence>
<organism evidence="6 7">
    <name type="scientific">Paenibacillus lentus</name>
    <dbReference type="NCBI Taxonomy" id="1338368"/>
    <lineage>
        <taxon>Bacteria</taxon>
        <taxon>Bacillati</taxon>
        <taxon>Bacillota</taxon>
        <taxon>Bacilli</taxon>
        <taxon>Bacillales</taxon>
        <taxon>Paenibacillaceae</taxon>
        <taxon>Paenibacillus</taxon>
    </lineage>
</organism>
<dbReference type="EC" id="5.4.99.-" evidence="4"/>
<dbReference type="KEGG" id="plen:EIM92_10145"/>
<keyword evidence="4" id="KW-0413">Isomerase</keyword>
<dbReference type="GO" id="GO:0003723">
    <property type="term" value="F:RNA binding"/>
    <property type="evidence" value="ECO:0007669"/>
    <property type="project" value="InterPro"/>
</dbReference>
<keyword evidence="7" id="KW-1185">Reference proteome</keyword>
<feature type="active site" evidence="3">
    <location>
        <position position="124"/>
    </location>
</feature>
<dbReference type="GO" id="GO:0140098">
    <property type="term" value="F:catalytic activity, acting on RNA"/>
    <property type="evidence" value="ECO:0007669"/>
    <property type="project" value="UniProtKB-ARBA"/>
</dbReference>
<evidence type="ECO:0000259" key="5">
    <source>
        <dbReference type="Pfam" id="PF00849"/>
    </source>
</evidence>
<dbReference type="PANTHER" id="PTHR21600">
    <property type="entry name" value="MITOCHONDRIAL RNA PSEUDOURIDINE SYNTHASE"/>
    <property type="match status" value="1"/>
</dbReference>
<dbReference type="AlphaFoldDB" id="A0A3Q8S7A9"/>
<evidence type="ECO:0000256" key="4">
    <source>
        <dbReference type="RuleBase" id="RU362028"/>
    </source>
</evidence>
<protein>
    <recommendedName>
        <fullName evidence="4">Pseudouridine synthase</fullName>
        <ecNumber evidence="4">5.4.99.-</ecNumber>
    </recommendedName>
</protein>
<evidence type="ECO:0000256" key="3">
    <source>
        <dbReference type="PIRSR" id="PIRSR606225-1"/>
    </source>
</evidence>
<dbReference type="InterPro" id="IPR020103">
    <property type="entry name" value="PsdUridine_synth_cat_dom_sf"/>
</dbReference>
<dbReference type="Proteomes" id="UP000273145">
    <property type="component" value="Chromosome"/>
</dbReference>
<dbReference type="SUPFAM" id="SSF55120">
    <property type="entry name" value="Pseudouridine synthase"/>
    <property type="match status" value="1"/>
</dbReference>
<sequence length="286" mass="32035">MPGKLSSPQEGDRFAAALAWLEGEFGLPPKLRRSLEAEQGIKLAGDRLRLRLFPPRISQYEPMQPEHPLEILFEDDFCLVVHKPVGVKVHPDGQSRQPTLANMVAAIYSERGEQIAPQHIHRLDEFTSGPVLYAKNTYSQLKLDAAMAGKEISRVYVALVQGVVNPELRVIDAPIGKDRHHKSRRRVSPSGQRAVTHVEPIEAYSDASLVRLKLETGRTHQIRVHMSYAGHPLIGDALYGGSTRHLPYQALHGESLSFAHPLTGEKLSVLDPWPSRWDQLRKQLQS</sequence>
<dbReference type="CDD" id="cd02869">
    <property type="entry name" value="PseudoU_synth_RluA_like"/>
    <property type="match status" value="1"/>
</dbReference>
<comment type="function">
    <text evidence="4">Responsible for synthesis of pseudouridine from uracil.</text>
</comment>
<comment type="catalytic activity">
    <reaction evidence="1 4">
        <text>a uridine in RNA = a pseudouridine in RNA</text>
        <dbReference type="Rhea" id="RHEA:48348"/>
        <dbReference type="Rhea" id="RHEA-COMP:12068"/>
        <dbReference type="Rhea" id="RHEA-COMP:12069"/>
        <dbReference type="ChEBI" id="CHEBI:65314"/>
        <dbReference type="ChEBI" id="CHEBI:65315"/>
    </reaction>
</comment>
<dbReference type="PANTHER" id="PTHR21600:SF71">
    <property type="entry name" value="PSEUDOURIDINE SYNTHASE"/>
    <property type="match status" value="1"/>
</dbReference>
<reference evidence="6 7" key="1">
    <citation type="submission" date="2018-11" db="EMBL/GenBank/DDBJ databases">
        <title>Genome sequencing of Paenibacillus lentus DSM25539(T).</title>
        <authorList>
            <person name="Kook J.-K."/>
            <person name="Park S.-N."/>
            <person name="Lim Y.K."/>
        </authorList>
    </citation>
    <scope>NUCLEOTIDE SEQUENCE [LARGE SCALE GENOMIC DNA]</scope>
    <source>
        <strain evidence="6 7">DSM 25539</strain>
    </source>
</reference>
<dbReference type="GO" id="GO:0000455">
    <property type="term" value="P:enzyme-directed rRNA pseudouridine synthesis"/>
    <property type="evidence" value="ECO:0007669"/>
    <property type="project" value="TreeGrafter"/>
</dbReference>
<dbReference type="Pfam" id="PF00849">
    <property type="entry name" value="PseudoU_synth_2"/>
    <property type="match status" value="1"/>
</dbReference>
<accession>A0A3Q8S7A9</accession>
<dbReference type="InterPro" id="IPR050188">
    <property type="entry name" value="RluA_PseudoU_synthase"/>
</dbReference>
<dbReference type="EMBL" id="CP034248">
    <property type="protein sequence ID" value="AZK48969.1"/>
    <property type="molecule type" value="Genomic_DNA"/>
</dbReference>
<name>A0A3Q8S7A9_9BACL</name>
<dbReference type="NCBIfam" id="TIGR00005">
    <property type="entry name" value="rluA_subfam"/>
    <property type="match status" value="1"/>
</dbReference>
<evidence type="ECO:0000256" key="1">
    <source>
        <dbReference type="ARBA" id="ARBA00000073"/>
    </source>
</evidence>
<feature type="domain" description="Pseudouridine synthase RsuA/RluA-like" evidence="5">
    <location>
        <begin position="79"/>
        <end position="227"/>
    </location>
</feature>
<gene>
    <name evidence="6" type="ORF">EIM92_10145</name>
</gene>
<dbReference type="InterPro" id="IPR006225">
    <property type="entry name" value="PsdUridine_synth_RluC/D"/>
</dbReference>
<comment type="similarity">
    <text evidence="2 4">Belongs to the pseudouridine synthase RluA family.</text>
</comment>
<evidence type="ECO:0000313" key="7">
    <source>
        <dbReference type="Proteomes" id="UP000273145"/>
    </source>
</evidence>
<proteinExistence type="inferred from homology"/>
<dbReference type="Gene3D" id="3.30.2350.10">
    <property type="entry name" value="Pseudouridine synthase"/>
    <property type="match status" value="1"/>
</dbReference>
<dbReference type="InterPro" id="IPR006145">
    <property type="entry name" value="PsdUridine_synth_RsuA/RluA"/>
</dbReference>
<dbReference type="GO" id="GO:0009982">
    <property type="term" value="F:pseudouridine synthase activity"/>
    <property type="evidence" value="ECO:0007669"/>
    <property type="project" value="InterPro"/>
</dbReference>
<dbReference type="OrthoDB" id="9773999at2"/>